<accession>A0A481Z696</accession>
<organism evidence="1">
    <name type="scientific">Pithovirus LCPAC102</name>
    <dbReference type="NCBI Taxonomy" id="2506587"/>
    <lineage>
        <taxon>Viruses</taxon>
        <taxon>Pithoviruses</taxon>
    </lineage>
</organism>
<reference evidence="1" key="1">
    <citation type="journal article" date="2019" name="MBio">
        <title>Virus Genomes from Deep Sea Sediments Expand the Ocean Megavirome and Support Independent Origins of Viral Gigantism.</title>
        <authorList>
            <person name="Backstrom D."/>
            <person name="Yutin N."/>
            <person name="Jorgensen S.L."/>
            <person name="Dharamshi J."/>
            <person name="Homa F."/>
            <person name="Zaremba-Niedwiedzka K."/>
            <person name="Spang A."/>
            <person name="Wolf Y.I."/>
            <person name="Koonin E.V."/>
            <person name="Ettema T.J."/>
        </authorList>
    </citation>
    <scope>NUCLEOTIDE SEQUENCE</scope>
</reference>
<dbReference type="EMBL" id="MK500468">
    <property type="protein sequence ID" value="QBK90180.1"/>
    <property type="molecule type" value="Genomic_DNA"/>
</dbReference>
<sequence length="65" mass="7609">MNNILYDKIIGMKIAEDLLGAYYGYTSILSNDITKYNIQILYNTNIEYLNNFSNYINTLTLLFKL</sequence>
<protein>
    <submittedName>
        <fullName evidence="1">Uncharacterized protein</fullName>
    </submittedName>
</protein>
<evidence type="ECO:0000313" key="1">
    <source>
        <dbReference type="EMBL" id="QBK90180.1"/>
    </source>
</evidence>
<name>A0A481Z696_9VIRU</name>
<gene>
    <name evidence="1" type="ORF">LCPAC102_00930</name>
</gene>
<proteinExistence type="predicted"/>